<accession>A0A395ITK8</accession>
<keyword evidence="2" id="KW-1185">Reference proteome</keyword>
<dbReference type="AlphaFoldDB" id="A0A395ITK8"/>
<name>A0A395ITK8_9HELO</name>
<comment type="caution">
    <text evidence="1">The sequence shown here is derived from an EMBL/GenBank/DDBJ whole genome shotgun (WGS) entry which is preliminary data.</text>
</comment>
<evidence type="ECO:0000313" key="2">
    <source>
        <dbReference type="Proteomes" id="UP000249056"/>
    </source>
</evidence>
<sequence length="95" mass="10956">MPYKQTGGGLIDQINKLTQRSMPPTSRIVRNLAEEVKATKSGRIGRPTSLKGRKTGFKLTKVTTKYGILVREHIQLERERVYDWNGENYEKDYDV</sequence>
<proteinExistence type="predicted"/>
<dbReference type="OrthoDB" id="3560646at2759"/>
<gene>
    <name evidence="1" type="ORF">DID88_004576</name>
</gene>
<reference evidence="1 2" key="1">
    <citation type="submission" date="2018-06" db="EMBL/GenBank/DDBJ databases">
        <title>Genome Sequence of the Brown Rot Fungal Pathogen Monilinia fructigena.</title>
        <authorList>
            <person name="Landi L."/>
            <person name="De Miccolis Angelini R.M."/>
            <person name="Pollastro S."/>
            <person name="Abate D."/>
            <person name="Faretra F."/>
            <person name="Romanazzi G."/>
        </authorList>
    </citation>
    <scope>NUCLEOTIDE SEQUENCE [LARGE SCALE GENOMIC DNA]</scope>
    <source>
        <strain evidence="1 2">Mfrg269</strain>
    </source>
</reference>
<protein>
    <submittedName>
        <fullName evidence="1">Uncharacterized protein</fullName>
    </submittedName>
</protein>
<dbReference type="Proteomes" id="UP000249056">
    <property type="component" value="Unassembled WGS sequence"/>
</dbReference>
<evidence type="ECO:0000313" key="1">
    <source>
        <dbReference type="EMBL" id="RAL62733.1"/>
    </source>
</evidence>
<organism evidence="1 2">
    <name type="scientific">Monilinia fructigena</name>
    <dbReference type="NCBI Taxonomy" id="38457"/>
    <lineage>
        <taxon>Eukaryota</taxon>
        <taxon>Fungi</taxon>
        <taxon>Dikarya</taxon>
        <taxon>Ascomycota</taxon>
        <taxon>Pezizomycotina</taxon>
        <taxon>Leotiomycetes</taxon>
        <taxon>Helotiales</taxon>
        <taxon>Sclerotiniaceae</taxon>
        <taxon>Monilinia</taxon>
    </lineage>
</organism>
<dbReference type="EMBL" id="QKRW01000023">
    <property type="protein sequence ID" value="RAL62733.1"/>
    <property type="molecule type" value="Genomic_DNA"/>
</dbReference>